<sequence length="120" mass="13275">MVVQGGYGMFYQWTDARLAALIPDLGSEELAEGYAMSWPTDFSSVELPEGGIFAPFSVSRASDSLQRVDTYVLHMDGSSSINVVYTYSSWKTAQPNVLREVDSDTDIACLTMATTYLDFF</sequence>
<dbReference type="KEGG" id="chig:CH63R_01411"/>
<organism evidence="1 3">
    <name type="scientific">Colletotrichum higginsianum (strain IMI 349063)</name>
    <name type="common">Crucifer anthracnose fungus</name>
    <dbReference type="NCBI Taxonomy" id="759273"/>
    <lineage>
        <taxon>Eukaryota</taxon>
        <taxon>Fungi</taxon>
        <taxon>Dikarya</taxon>
        <taxon>Ascomycota</taxon>
        <taxon>Pezizomycotina</taxon>
        <taxon>Sordariomycetes</taxon>
        <taxon>Hypocreomycetidae</taxon>
        <taxon>Glomerellales</taxon>
        <taxon>Glomerellaceae</taxon>
        <taxon>Colletotrichum</taxon>
        <taxon>Colletotrichum destructivum species complex</taxon>
    </lineage>
</organism>
<evidence type="ECO:0000313" key="1">
    <source>
        <dbReference type="EMBL" id="CCF39728.1"/>
    </source>
</evidence>
<keyword evidence="4" id="KW-1185">Reference proteome</keyword>
<evidence type="ECO:0000313" key="2">
    <source>
        <dbReference type="EMBL" id="OBR16231.1"/>
    </source>
</evidence>
<reference evidence="4" key="4">
    <citation type="journal article" date="2017" name="BMC Genomics">
        <title>Gapless genome assembly of Colletotrichum higginsianum reveals chromosome structure and association of transposable elements with secondary metabolite gene clusters.</title>
        <authorList>
            <person name="Dallery J.-F."/>
            <person name="Lapalu N."/>
            <person name="Zampounis A."/>
            <person name="Pigne S."/>
            <person name="Luyten I."/>
            <person name="Amselem J."/>
            <person name="Wittenberg A.H.J."/>
            <person name="Zhou S."/>
            <person name="de Queiroz M.V."/>
            <person name="Robin G.P."/>
            <person name="Auger A."/>
            <person name="Hainaut M."/>
            <person name="Henrissat B."/>
            <person name="Kim K.-T."/>
            <person name="Lee Y.-H."/>
            <person name="Lespinet O."/>
            <person name="Schwartz D.C."/>
            <person name="Thon M.R."/>
            <person name="O'Connell R.J."/>
        </authorList>
    </citation>
    <scope>NUCLEOTIDE SEQUENCE [LARGE SCALE GENOMIC DNA]</scope>
    <source>
        <strain evidence="4">IMI 349063</strain>
    </source>
</reference>
<name>H1VHM5_COLHI</name>
<accession>H1VHM5</accession>
<dbReference type="RefSeq" id="XP_018164748.1">
    <property type="nucleotide sequence ID" value="XM_018296386.1"/>
</dbReference>
<dbReference type="VEuPathDB" id="FungiDB:CH63R_01411"/>
<gene>
    <name evidence="1" type="ORF">CH063_10485</name>
    <name evidence="2" type="ORF">CH63R_01411</name>
</gene>
<reference evidence="2" key="3">
    <citation type="submission" date="2016-02" db="EMBL/GenBank/DDBJ databases">
        <title>Resequencing and annotation of the Colletotrichum higginsianum genome.</title>
        <authorList>
            <person name="O'Connell R."/>
            <person name="Zambounis A."/>
            <person name="Thon M."/>
            <person name="Dallery J.-F."/>
        </authorList>
    </citation>
    <scope>NUCLEOTIDE SEQUENCE [LARGE SCALE GENOMIC DNA]</scope>
    <source>
        <strain evidence="2">IMI 349063</strain>
    </source>
</reference>
<evidence type="ECO:0000313" key="3">
    <source>
        <dbReference type="Proteomes" id="UP000007174"/>
    </source>
</evidence>
<dbReference type="EMBL" id="LTAN01000001">
    <property type="protein sequence ID" value="OBR16231.1"/>
    <property type="molecule type" value="Genomic_DNA"/>
</dbReference>
<evidence type="ECO:0000313" key="4">
    <source>
        <dbReference type="Proteomes" id="UP000092177"/>
    </source>
</evidence>
<reference evidence="1" key="1">
    <citation type="submission" date="2011-12" db="EMBL/GenBank/DDBJ databases">
        <title>The genome sequence of Colletotrichum higginsianum IMI 34906.</title>
        <authorList>
            <person name="Ma L.-J."/>
            <person name="O'Connell R."/>
            <person name="van Themaat E.V.L."/>
            <person name="Stueber K."/>
            <person name="Young S.K."/>
            <person name="Zeng Q."/>
            <person name="Gargeya S."/>
            <person name="Fitzgerald M."/>
            <person name="Haas B."/>
            <person name="Abouelleil A."/>
            <person name="Alvarado L."/>
            <person name="Arachchi H.M."/>
            <person name="Berlin A."/>
            <person name="Chapman S.B."/>
            <person name="Gearin G."/>
            <person name="Goldberg J."/>
            <person name="Griggs A."/>
            <person name="Gujja S."/>
            <person name="Hansen M."/>
            <person name="Heiman D."/>
            <person name="Howarth C."/>
            <person name="Larimer J."/>
            <person name="Lui A."/>
            <person name="MacDonald P.J.P."/>
            <person name="McCowen C."/>
            <person name="Montmayeur A."/>
            <person name="Murphy C."/>
            <person name="Neiman D."/>
            <person name="Pearson M."/>
            <person name="Priest M."/>
            <person name="Roberts A."/>
            <person name="Saif S."/>
            <person name="Shea T."/>
            <person name="Sisk P."/>
            <person name="Stolte C."/>
            <person name="Sykes S."/>
            <person name="Wortman J."/>
            <person name="Nusbaum C."/>
            <person name="Birren B."/>
        </authorList>
    </citation>
    <scope>NUCLEOTIDE SEQUENCE</scope>
    <source>
        <strain evidence="1">IMI 349063</strain>
    </source>
</reference>
<dbReference type="EMBL" id="CACQ02003659">
    <property type="protein sequence ID" value="CCF39728.1"/>
    <property type="molecule type" value="Genomic_DNA"/>
</dbReference>
<dbReference type="OrthoDB" id="3800077at2759"/>
<dbReference type="Proteomes" id="UP000092177">
    <property type="component" value="Chromosome 1"/>
</dbReference>
<proteinExistence type="predicted"/>
<reference evidence="3" key="2">
    <citation type="journal article" date="2012" name="Nat. Genet.">
        <title>Lifestyle transitions in plant pathogenic Colletotrichum fungi deciphered by genome and transcriptome analyses.</title>
        <authorList>
            <person name="O'Connell R.J."/>
            <person name="Thon M.R."/>
            <person name="Hacquard S."/>
            <person name="Amyotte S.G."/>
            <person name="Kleemann J."/>
            <person name="Torres M.F."/>
            <person name="Damm U."/>
            <person name="Buiate E.A."/>
            <person name="Epstein L."/>
            <person name="Alkan N."/>
            <person name="Altmueller J."/>
            <person name="Alvarado-Balderrama L."/>
            <person name="Bauser C.A."/>
            <person name="Becker C."/>
            <person name="Birren B.W."/>
            <person name="Chen Z."/>
            <person name="Choi J."/>
            <person name="Crouch J.A."/>
            <person name="Duvick J.P."/>
            <person name="Farman M.A."/>
            <person name="Gan P."/>
            <person name="Heiman D."/>
            <person name="Henrissat B."/>
            <person name="Howard R.J."/>
            <person name="Kabbage M."/>
            <person name="Koch C."/>
            <person name="Kracher B."/>
            <person name="Kubo Y."/>
            <person name="Law A.D."/>
            <person name="Lebrun M.-H."/>
            <person name="Lee Y.-H."/>
            <person name="Miyara I."/>
            <person name="Moore N."/>
            <person name="Neumann U."/>
            <person name="Nordstroem K."/>
            <person name="Panaccione D.G."/>
            <person name="Panstruga R."/>
            <person name="Place M."/>
            <person name="Proctor R.H."/>
            <person name="Prusky D."/>
            <person name="Rech G."/>
            <person name="Reinhardt R."/>
            <person name="Rollins J.A."/>
            <person name="Rounsley S."/>
            <person name="Schardl C.L."/>
            <person name="Schwartz D.C."/>
            <person name="Shenoy N."/>
            <person name="Shirasu K."/>
            <person name="Sikhakolli U.R."/>
            <person name="Stueber K."/>
            <person name="Sukno S.A."/>
            <person name="Sweigard J.A."/>
            <person name="Takano Y."/>
            <person name="Takahara H."/>
            <person name="Trail F."/>
            <person name="van der Does H.C."/>
            <person name="Voll L.M."/>
            <person name="Will I."/>
            <person name="Young S."/>
            <person name="Zeng Q."/>
            <person name="Zhang J."/>
            <person name="Zhou S."/>
            <person name="Dickman M.B."/>
            <person name="Schulze-Lefert P."/>
            <person name="Ver Loren van Themaat E."/>
            <person name="Ma L.-J."/>
            <person name="Vaillancourt L.J."/>
        </authorList>
    </citation>
    <scope>NUCLEOTIDE SEQUENCE [LARGE SCALE GENOMIC DNA]</scope>
    <source>
        <strain evidence="3">IMI 349063</strain>
    </source>
</reference>
<dbReference type="Proteomes" id="UP000007174">
    <property type="component" value="Unassembled WGS sequence"/>
</dbReference>
<dbReference type="AlphaFoldDB" id="H1VHM5"/>
<dbReference type="STRING" id="759273.H1VHM5"/>
<dbReference type="HOGENOM" id="CLU_2049544_0_0_1"/>
<protein>
    <submittedName>
        <fullName evidence="1">Uncharacterized protein</fullName>
    </submittedName>
</protein>
<dbReference type="GeneID" id="28860493"/>
<dbReference type="eggNOG" id="ENOG502RQXA">
    <property type="taxonomic scope" value="Eukaryota"/>
</dbReference>